<dbReference type="RefSeq" id="WP_024052436.1">
    <property type="nucleotide sequence ID" value="NZ_CP118029.1"/>
</dbReference>
<comment type="caution">
    <text evidence="4">The sequence shown here is derived from an EMBL/GenBank/DDBJ whole genome shotgun (WGS) entry which is preliminary data.</text>
</comment>
<feature type="transmembrane region" description="Helical" evidence="1">
    <location>
        <begin position="120"/>
        <end position="139"/>
    </location>
</feature>
<feature type="transmembrane region" description="Helical" evidence="1">
    <location>
        <begin position="46"/>
        <end position="66"/>
    </location>
</feature>
<organism evidence="4 5">
    <name type="scientific">Streptococcus anginosus</name>
    <dbReference type="NCBI Taxonomy" id="1328"/>
    <lineage>
        <taxon>Bacteria</taxon>
        <taxon>Bacillati</taxon>
        <taxon>Bacillota</taxon>
        <taxon>Bacilli</taxon>
        <taxon>Lactobacillales</taxon>
        <taxon>Streptococcaceae</taxon>
        <taxon>Streptococcus</taxon>
        <taxon>Streptococcus anginosus group</taxon>
    </lineage>
</organism>
<name>A0A2I1UUL5_STRAP</name>
<dbReference type="Proteomes" id="UP001208853">
    <property type="component" value="Unassembled WGS sequence"/>
</dbReference>
<dbReference type="Proteomes" id="UP001526076">
    <property type="component" value="Unassembled WGS sequence"/>
</dbReference>
<keyword evidence="1" id="KW-0812">Transmembrane</keyword>
<evidence type="ECO:0000313" key="5">
    <source>
        <dbReference type="Proteomes" id="UP000284046"/>
    </source>
</evidence>
<evidence type="ECO:0000256" key="1">
    <source>
        <dbReference type="SAM" id="Phobius"/>
    </source>
</evidence>
<proteinExistence type="predicted"/>
<feature type="transmembrane region" description="Helical" evidence="1">
    <location>
        <begin position="12"/>
        <end position="34"/>
    </location>
</feature>
<sequence>MFEKWSLRDVILLALLAILFGGIFVGSGFLYNILTAILAPAGLEPFANEVLFGLWCMAAPMSAILIRKTGSATIGEVLAALAEVLYGSQFGMSTLISGFIQGFGSELGFAATRYKRYDWLSLTYSAIGTTLLSFAYEYFKIGYYAFKPEFVLALFVVRFLSVFFFCAVLVKIIMNLYDKINQAAGK</sequence>
<keyword evidence="6" id="KW-1185">Reference proteome</keyword>
<dbReference type="InterPro" id="IPR017195">
    <property type="entry name" value="ABC_thiamin-permease_prd"/>
</dbReference>
<protein>
    <submittedName>
        <fullName evidence="4">Cobalt ABC transporter permease</fullName>
    </submittedName>
    <submittedName>
        <fullName evidence="2">ECF transporter S component</fullName>
    </submittedName>
</protein>
<dbReference type="PIRSF" id="PIRSF037394">
    <property type="entry name" value="ABC_thiamine-permease_YkoE_prd"/>
    <property type="match status" value="1"/>
</dbReference>
<reference evidence="4 5" key="1">
    <citation type="submission" date="2018-08" db="EMBL/GenBank/DDBJ databases">
        <title>A genome reference for cultivated species of the human gut microbiota.</title>
        <authorList>
            <person name="Zou Y."/>
            <person name="Xue W."/>
            <person name="Luo G."/>
        </authorList>
    </citation>
    <scope>NUCLEOTIDE SEQUENCE [LARGE SCALE GENOMIC DNA]</scope>
    <source>
        <strain evidence="4 5">AF18-38</strain>
    </source>
</reference>
<dbReference type="Pfam" id="PF09819">
    <property type="entry name" value="ABC_cobalt"/>
    <property type="match status" value="1"/>
</dbReference>
<dbReference type="EMBL" id="QRWZ01000010">
    <property type="protein sequence ID" value="RGT60201.1"/>
    <property type="molecule type" value="Genomic_DNA"/>
</dbReference>
<evidence type="ECO:0000313" key="2">
    <source>
        <dbReference type="EMBL" id="MCW1042569.1"/>
    </source>
</evidence>
<evidence type="ECO:0000313" key="6">
    <source>
        <dbReference type="Proteomes" id="UP001526076"/>
    </source>
</evidence>
<keyword evidence="1" id="KW-1133">Transmembrane helix</keyword>
<accession>A0A2I1UUL5</accession>
<dbReference type="EMBL" id="JAPAHU010000016">
    <property type="protein sequence ID" value="MCW1042569.1"/>
    <property type="molecule type" value="Genomic_DNA"/>
</dbReference>
<dbReference type="EMBL" id="JAPAIK010000035">
    <property type="protein sequence ID" value="MCW1072563.1"/>
    <property type="molecule type" value="Genomic_DNA"/>
</dbReference>
<dbReference type="AlphaFoldDB" id="A0A2I1UUL5"/>
<feature type="transmembrane region" description="Helical" evidence="1">
    <location>
        <begin position="151"/>
        <end position="174"/>
    </location>
</feature>
<keyword evidence="1" id="KW-0472">Membrane</keyword>
<reference evidence="2 6" key="2">
    <citation type="submission" date="2022-10" db="EMBL/GenBank/DDBJ databases">
        <title>Comparative genomic study of S. anginosus.</title>
        <authorList>
            <person name="Prasad A."/>
            <person name="Ene A."/>
            <person name="Jablonska S."/>
            <person name="Du J."/>
            <person name="Wolfe A.J."/>
            <person name="Putonti C."/>
        </authorList>
    </citation>
    <scope>NUCLEOTIDE SEQUENCE [LARGE SCALE GENOMIC DNA]</scope>
    <source>
        <strain evidence="3">UMB6888</strain>
        <strain evidence="2 6">UMB9231</strain>
    </source>
</reference>
<evidence type="ECO:0000313" key="4">
    <source>
        <dbReference type="EMBL" id="RGT60201.1"/>
    </source>
</evidence>
<evidence type="ECO:0000313" key="3">
    <source>
        <dbReference type="EMBL" id="MCW1072563.1"/>
    </source>
</evidence>
<gene>
    <name evidence="4" type="ORF">DWX18_07985</name>
    <name evidence="2" type="ORF">OJ597_09070</name>
    <name evidence="3" type="ORF">OJ930_05865</name>
</gene>
<dbReference type="Proteomes" id="UP000284046">
    <property type="component" value="Unassembled WGS sequence"/>
</dbReference>